<dbReference type="PANTHER" id="PTHR36449">
    <property type="entry name" value="ACETYLTRANSFERASE-RELATED"/>
    <property type="match status" value="1"/>
</dbReference>
<name>A0A518GBE3_9BACT</name>
<dbReference type="GO" id="GO:0016746">
    <property type="term" value="F:acyltransferase activity"/>
    <property type="evidence" value="ECO:0007669"/>
    <property type="project" value="UniProtKB-KW"/>
</dbReference>
<keyword evidence="1" id="KW-0808">Transferase</keyword>
<evidence type="ECO:0000256" key="2">
    <source>
        <dbReference type="ARBA" id="ARBA00023315"/>
    </source>
</evidence>
<proteinExistence type="predicted"/>
<evidence type="ECO:0000256" key="1">
    <source>
        <dbReference type="ARBA" id="ARBA00022679"/>
    </source>
</evidence>
<keyword evidence="4" id="KW-1185">Reference proteome</keyword>
<sequence>MSDFVCEPLSKKHDKQAFDCGIAVLNNYLAKIASQDVKRKAAAVFVLSPSSEPSRVAGFYTLCSTSIELSALPQELTKRLPRYPEVSAILIGRLARDVAFPGTGSLLLADALNRCVRVSSEIAASVIVVDSKGEAASNFYSKFGFISLPRMPHRMFLPMATAEKL</sequence>
<dbReference type="EMBL" id="CP036298">
    <property type="protein sequence ID" value="QDV25904.1"/>
    <property type="molecule type" value="Genomic_DNA"/>
</dbReference>
<keyword evidence="2" id="KW-0012">Acyltransferase</keyword>
<evidence type="ECO:0008006" key="5">
    <source>
        <dbReference type="Google" id="ProtNLM"/>
    </source>
</evidence>
<evidence type="ECO:0000313" key="3">
    <source>
        <dbReference type="EMBL" id="QDV25904.1"/>
    </source>
</evidence>
<evidence type="ECO:0000313" key="4">
    <source>
        <dbReference type="Proteomes" id="UP000318017"/>
    </source>
</evidence>
<dbReference type="Proteomes" id="UP000318017">
    <property type="component" value="Chromosome"/>
</dbReference>
<organism evidence="3 4">
    <name type="scientific">Aureliella helgolandensis</name>
    <dbReference type="NCBI Taxonomy" id="2527968"/>
    <lineage>
        <taxon>Bacteria</taxon>
        <taxon>Pseudomonadati</taxon>
        <taxon>Planctomycetota</taxon>
        <taxon>Planctomycetia</taxon>
        <taxon>Pirellulales</taxon>
        <taxon>Pirellulaceae</taxon>
        <taxon>Aureliella</taxon>
    </lineage>
</organism>
<dbReference type="PANTHER" id="PTHR36449:SF1">
    <property type="entry name" value="ACETYLTRANSFERASE"/>
    <property type="match status" value="1"/>
</dbReference>
<dbReference type="KEGG" id="ahel:Q31a_42320"/>
<reference evidence="3 4" key="1">
    <citation type="submission" date="2019-02" db="EMBL/GenBank/DDBJ databases">
        <title>Deep-cultivation of Planctomycetes and their phenomic and genomic characterization uncovers novel biology.</title>
        <authorList>
            <person name="Wiegand S."/>
            <person name="Jogler M."/>
            <person name="Boedeker C."/>
            <person name="Pinto D."/>
            <person name="Vollmers J."/>
            <person name="Rivas-Marin E."/>
            <person name="Kohn T."/>
            <person name="Peeters S.H."/>
            <person name="Heuer A."/>
            <person name="Rast P."/>
            <person name="Oberbeckmann S."/>
            <person name="Bunk B."/>
            <person name="Jeske O."/>
            <person name="Meyerdierks A."/>
            <person name="Storesund J.E."/>
            <person name="Kallscheuer N."/>
            <person name="Luecker S."/>
            <person name="Lage O.M."/>
            <person name="Pohl T."/>
            <person name="Merkel B.J."/>
            <person name="Hornburger P."/>
            <person name="Mueller R.-W."/>
            <person name="Bruemmer F."/>
            <person name="Labrenz M."/>
            <person name="Spormann A.M."/>
            <person name="Op den Camp H."/>
            <person name="Overmann J."/>
            <person name="Amann R."/>
            <person name="Jetten M.S.M."/>
            <person name="Mascher T."/>
            <person name="Medema M.H."/>
            <person name="Devos D.P."/>
            <person name="Kaster A.-K."/>
            <person name="Ovreas L."/>
            <person name="Rohde M."/>
            <person name="Galperin M.Y."/>
            <person name="Jogler C."/>
        </authorList>
    </citation>
    <scope>NUCLEOTIDE SEQUENCE [LARGE SCALE GENOMIC DNA]</scope>
    <source>
        <strain evidence="3 4">Q31a</strain>
    </source>
</reference>
<dbReference type="RefSeq" id="WP_145081617.1">
    <property type="nucleotide sequence ID" value="NZ_CP036298.1"/>
</dbReference>
<gene>
    <name evidence="3" type="ORF">Q31a_42320</name>
</gene>
<protein>
    <recommendedName>
        <fullName evidence="5">N-acetyltransferase domain-containing protein</fullName>
    </recommendedName>
</protein>
<dbReference type="AlphaFoldDB" id="A0A518GBE3"/>
<dbReference type="OrthoDB" id="9799147at2"/>
<dbReference type="Gene3D" id="3.40.630.30">
    <property type="match status" value="1"/>
</dbReference>
<accession>A0A518GBE3</accession>